<proteinExistence type="predicted"/>
<gene>
    <name evidence="1" type="ORF">M9H77_11866</name>
</gene>
<reference evidence="2" key="1">
    <citation type="journal article" date="2023" name="Nat. Plants">
        <title>Single-cell RNA sequencing provides a high-resolution roadmap for understanding the multicellular compartmentation of specialized metabolism.</title>
        <authorList>
            <person name="Sun S."/>
            <person name="Shen X."/>
            <person name="Li Y."/>
            <person name="Li Y."/>
            <person name="Wang S."/>
            <person name="Li R."/>
            <person name="Zhang H."/>
            <person name="Shen G."/>
            <person name="Guo B."/>
            <person name="Wei J."/>
            <person name="Xu J."/>
            <person name="St-Pierre B."/>
            <person name="Chen S."/>
            <person name="Sun C."/>
        </authorList>
    </citation>
    <scope>NUCLEOTIDE SEQUENCE [LARGE SCALE GENOMIC DNA]</scope>
</reference>
<protein>
    <submittedName>
        <fullName evidence="1">Uncharacterized protein</fullName>
    </submittedName>
</protein>
<keyword evidence="2" id="KW-1185">Reference proteome</keyword>
<evidence type="ECO:0000313" key="2">
    <source>
        <dbReference type="Proteomes" id="UP001060085"/>
    </source>
</evidence>
<accession>A0ACC0BFX9</accession>
<comment type="caution">
    <text evidence="1">The sequence shown here is derived from an EMBL/GenBank/DDBJ whole genome shotgun (WGS) entry which is preliminary data.</text>
</comment>
<name>A0ACC0BFX9_CATRO</name>
<dbReference type="Proteomes" id="UP001060085">
    <property type="component" value="Linkage Group LG03"/>
</dbReference>
<organism evidence="1 2">
    <name type="scientific">Catharanthus roseus</name>
    <name type="common">Madagascar periwinkle</name>
    <name type="synonym">Vinca rosea</name>
    <dbReference type="NCBI Taxonomy" id="4058"/>
    <lineage>
        <taxon>Eukaryota</taxon>
        <taxon>Viridiplantae</taxon>
        <taxon>Streptophyta</taxon>
        <taxon>Embryophyta</taxon>
        <taxon>Tracheophyta</taxon>
        <taxon>Spermatophyta</taxon>
        <taxon>Magnoliopsida</taxon>
        <taxon>eudicotyledons</taxon>
        <taxon>Gunneridae</taxon>
        <taxon>Pentapetalae</taxon>
        <taxon>asterids</taxon>
        <taxon>lamiids</taxon>
        <taxon>Gentianales</taxon>
        <taxon>Apocynaceae</taxon>
        <taxon>Rauvolfioideae</taxon>
        <taxon>Vinceae</taxon>
        <taxon>Catharanthinae</taxon>
        <taxon>Catharanthus</taxon>
    </lineage>
</organism>
<sequence length="211" mass="24220">MKPRVDDEKEEEVQVKRRGPNGTKKCSCLFKLKGDQMAMCESWQLFVHDGRHKHIIVPRKYTTSLPRLRGIGCRSETRSKKYNMPLLEVVGMTPTARIPKEIGCSEDEVAEKAKLLTLFVHYLSLDRLGNSFWVDTNRAESEHAVLKLWLLTCHDDLDTVFLNIDSLIQSQIAGIKSSLENSRTKEKFNAKSNPILRNISNKIITWPLKKI</sequence>
<dbReference type="EMBL" id="CM044703">
    <property type="protein sequence ID" value="KAI5671502.1"/>
    <property type="molecule type" value="Genomic_DNA"/>
</dbReference>
<evidence type="ECO:0000313" key="1">
    <source>
        <dbReference type="EMBL" id="KAI5671502.1"/>
    </source>
</evidence>